<name>A0ABQ5SQN4_9CHLO</name>
<organism evidence="2 3">
    <name type="scientific">Volvox africanus</name>
    <dbReference type="NCBI Taxonomy" id="51714"/>
    <lineage>
        <taxon>Eukaryota</taxon>
        <taxon>Viridiplantae</taxon>
        <taxon>Chlorophyta</taxon>
        <taxon>core chlorophytes</taxon>
        <taxon>Chlorophyceae</taxon>
        <taxon>CS clade</taxon>
        <taxon>Chlamydomonadales</taxon>
        <taxon>Volvocaceae</taxon>
        <taxon>Volvox</taxon>
    </lineage>
</organism>
<feature type="compositionally biased region" description="Polar residues" evidence="1">
    <location>
        <begin position="643"/>
        <end position="653"/>
    </location>
</feature>
<feature type="region of interest" description="Disordered" evidence="1">
    <location>
        <begin position="83"/>
        <end position="148"/>
    </location>
</feature>
<sequence>MLISEPKHLGARIRSRNRNLLTAVVRPHTVPSPPSVQAWLCLQRAKLTTVAAQRPPVNRNLLDNVDSTNPDGYSIHVFPPYEGPGGEVQTGAGNWSGGTGPMAQPSEQAPPSHVDAGTTSGDWLCDPQTLHAPSSRFQQQQQQQPVDSCNDNGYAYSFTRQSLNDFPTTSTLHQLPSTVPAVPSARVDERQVPQGMPPTWQSAPPLPGAYGSRATGADWGEVDPLLDWGGVACIETSDSDEQCSSNSSAAPQSPSPSMTDNVSPGPEAGSSSRFYKEGFKAPYNAMASCGGGASATKGPSVDWSLEGPGWPEASPGDRPPFPSWAGTWTSQEGRMGAGPVGSDASGAAGMGGTSPPPDAVRPSDIVLLPGRDASAILPLAPMPAQVDFFQPRTLQERIVQFLGSVGTSVILSKAAVLAGPALLYPIWGPWIRAGLRNLDLYSKSFACVGLWRAQVLDVQINGLAIGGMLISKQPPVVALLVGDPWPGGARVALELPYQFRSEIIRIGDTVEMLVLSRDDSFTSFKVVREVYLPQSGLWLYDYPYVNRDLLVAVSVAVERQRRAEATAAVTEQYYTYDIPAGADIGPAQSPSPGPGPSSGAEMAPGWEFGSGQVTGSGASTVTEATRDNFSPTGMETGLGARQATVSRSWSQEELGNEDPTGAAPPSTSRGYSGPSSWSSGDWR</sequence>
<feature type="compositionally biased region" description="Polar residues" evidence="1">
    <location>
        <begin position="611"/>
        <end position="633"/>
    </location>
</feature>
<feature type="compositionally biased region" description="Low complexity" evidence="1">
    <location>
        <begin position="242"/>
        <end position="257"/>
    </location>
</feature>
<feature type="region of interest" description="Disordered" evidence="1">
    <location>
        <begin position="335"/>
        <end position="361"/>
    </location>
</feature>
<feature type="region of interest" description="Disordered" evidence="1">
    <location>
        <begin position="581"/>
        <end position="683"/>
    </location>
</feature>
<protein>
    <recommendedName>
        <fullName evidence="4">S1 motif domain-containing protein</fullName>
    </recommendedName>
</protein>
<feature type="region of interest" description="Disordered" evidence="1">
    <location>
        <begin position="290"/>
        <end position="318"/>
    </location>
</feature>
<comment type="caution">
    <text evidence="2">The sequence shown here is derived from an EMBL/GenBank/DDBJ whole genome shotgun (WGS) entry which is preliminary data.</text>
</comment>
<accession>A0ABQ5SQN4</accession>
<dbReference type="Proteomes" id="UP001165090">
    <property type="component" value="Unassembled WGS sequence"/>
</dbReference>
<feature type="compositionally biased region" description="Gly residues" evidence="1">
    <location>
        <begin position="83"/>
        <end position="100"/>
    </location>
</feature>
<keyword evidence="3" id="KW-1185">Reference proteome</keyword>
<gene>
    <name evidence="2" type="ORF">VaNZ11_017022</name>
</gene>
<proteinExistence type="predicted"/>
<evidence type="ECO:0000256" key="1">
    <source>
        <dbReference type="SAM" id="MobiDB-lite"/>
    </source>
</evidence>
<evidence type="ECO:0008006" key="4">
    <source>
        <dbReference type="Google" id="ProtNLM"/>
    </source>
</evidence>
<feature type="compositionally biased region" description="Low complexity" evidence="1">
    <location>
        <begin position="664"/>
        <end position="683"/>
    </location>
</feature>
<dbReference type="EMBL" id="BSDZ01000119">
    <property type="protein sequence ID" value="GLI71728.1"/>
    <property type="molecule type" value="Genomic_DNA"/>
</dbReference>
<feature type="region of interest" description="Disordered" evidence="1">
    <location>
        <begin position="237"/>
        <end position="273"/>
    </location>
</feature>
<evidence type="ECO:0000313" key="2">
    <source>
        <dbReference type="EMBL" id="GLI71728.1"/>
    </source>
</evidence>
<feature type="region of interest" description="Disordered" evidence="1">
    <location>
        <begin position="191"/>
        <end position="215"/>
    </location>
</feature>
<evidence type="ECO:0000313" key="3">
    <source>
        <dbReference type="Proteomes" id="UP001165090"/>
    </source>
</evidence>
<reference evidence="2 3" key="1">
    <citation type="journal article" date="2023" name="IScience">
        <title>Expanded male sex-determining region conserved during the evolution of homothallism in the green alga Volvox.</title>
        <authorList>
            <person name="Yamamoto K."/>
            <person name="Matsuzaki R."/>
            <person name="Mahakham W."/>
            <person name="Heman W."/>
            <person name="Sekimoto H."/>
            <person name="Kawachi M."/>
            <person name="Minakuchi Y."/>
            <person name="Toyoda A."/>
            <person name="Nozaki H."/>
        </authorList>
    </citation>
    <scope>NUCLEOTIDE SEQUENCE [LARGE SCALE GENOMIC DNA]</scope>
    <source>
        <strain evidence="2 3">NIES-4468</strain>
    </source>
</reference>